<dbReference type="PANTHER" id="PTHR36766">
    <property type="entry name" value="PLANT BROAD-SPECTRUM MILDEW RESISTANCE PROTEIN RPW8"/>
    <property type="match status" value="1"/>
</dbReference>
<protein>
    <submittedName>
        <fullName evidence="6">Putative disease resistance RPP13-like protein 1</fullName>
    </submittedName>
</protein>
<dbReference type="Gene3D" id="3.80.10.10">
    <property type="entry name" value="Ribonuclease Inhibitor"/>
    <property type="match status" value="3"/>
</dbReference>
<dbReference type="ExpressionAtlas" id="A0A3L6G6G3">
    <property type="expression patterns" value="baseline and differential"/>
</dbReference>
<dbReference type="Pfam" id="PF00931">
    <property type="entry name" value="NB-ARC"/>
    <property type="match status" value="1"/>
</dbReference>
<dbReference type="Pfam" id="PF25019">
    <property type="entry name" value="LRR_R13L1-DRL21"/>
    <property type="match status" value="1"/>
</dbReference>
<feature type="domain" description="Disease resistance protein winged helix" evidence="4">
    <location>
        <begin position="488"/>
        <end position="553"/>
    </location>
</feature>
<feature type="domain" description="R13L1/DRL21-like LRR repeat region" evidence="5">
    <location>
        <begin position="749"/>
        <end position="872"/>
    </location>
</feature>
<proteinExistence type="predicted"/>
<keyword evidence="1" id="KW-0433">Leucine-rich repeat</keyword>
<evidence type="ECO:0000313" key="6">
    <source>
        <dbReference type="EMBL" id="PWZ43906.1"/>
    </source>
</evidence>
<name>A0A3L6G6G3_MAIZE</name>
<dbReference type="InterPro" id="IPR032675">
    <property type="entry name" value="LRR_dom_sf"/>
</dbReference>
<organism evidence="6">
    <name type="scientific">Zea mays</name>
    <name type="common">Maize</name>
    <dbReference type="NCBI Taxonomy" id="4577"/>
    <lineage>
        <taxon>Eukaryota</taxon>
        <taxon>Viridiplantae</taxon>
        <taxon>Streptophyta</taxon>
        <taxon>Embryophyta</taxon>
        <taxon>Tracheophyta</taxon>
        <taxon>Spermatophyta</taxon>
        <taxon>Magnoliopsida</taxon>
        <taxon>Liliopsida</taxon>
        <taxon>Poales</taxon>
        <taxon>Poaceae</taxon>
        <taxon>PACMAD clade</taxon>
        <taxon>Panicoideae</taxon>
        <taxon>Andropogonodae</taxon>
        <taxon>Andropogoneae</taxon>
        <taxon>Tripsacinae</taxon>
        <taxon>Zea</taxon>
    </lineage>
</organism>
<dbReference type="InterPro" id="IPR036388">
    <property type="entry name" value="WH-like_DNA-bd_sf"/>
</dbReference>
<dbReference type="PANTHER" id="PTHR36766:SF64">
    <property type="entry name" value="OS12G0206100 PROTEIN"/>
    <property type="match status" value="1"/>
</dbReference>
<evidence type="ECO:0000259" key="4">
    <source>
        <dbReference type="Pfam" id="PF23559"/>
    </source>
</evidence>
<evidence type="ECO:0000256" key="1">
    <source>
        <dbReference type="ARBA" id="ARBA00022614"/>
    </source>
</evidence>
<dbReference type="Gene3D" id="1.10.10.10">
    <property type="entry name" value="Winged helix-like DNA-binding domain superfamily/Winged helix DNA-binding domain"/>
    <property type="match status" value="1"/>
</dbReference>
<dbReference type="Proteomes" id="UP000251960">
    <property type="component" value="Chromosome 10"/>
</dbReference>
<gene>
    <name evidence="6" type="primary">RPPL1_3</name>
    <name evidence="6" type="ORF">Zm00014a_033953</name>
</gene>
<dbReference type="PRINTS" id="PR00364">
    <property type="entry name" value="DISEASERSIST"/>
</dbReference>
<accession>A0A3L6G6G3</accession>
<evidence type="ECO:0000256" key="2">
    <source>
        <dbReference type="ARBA" id="ARBA00022821"/>
    </source>
</evidence>
<dbReference type="Gene3D" id="3.40.50.300">
    <property type="entry name" value="P-loop containing nucleotide triphosphate hydrolases"/>
    <property type="match status" value="1"/>
</dbReference>
<sequence>MEVALGTAKSLLGHVLNKLSDDWMKSYASSAELGTNLNMIKEKMRYARALLDVAKGRDDVVAGNPNLLEQLEILGKKADEAEDAVDELHYFMIQDKHDGTRDAAPELGGGLAAQAHHARHAARHTAGNWLSCFSGCCPRPRDDAAATDAMSGDGGHVGKLSFNRVAMSKKIKLLIEELQSNSTPVSDLLKIVSDTTNFSSSTERPPTSSIITQDKLFGRDAIFQKTIEDIIIAKDSGKTLSVLPMVGPGGIGKTTFAQHLYNHTRIKEHFTVRVWICVSTNFDVLRLTKEILSCLPATENAGDKTANDTTNFDLLQKSITERLKSKRFLIVLDDIWECSNNEEWEKLVAPFKKNDTTGNMILVTTRFPKIADLVKKETNPVDLRGLDPDEFWKFFQICAFGRIQDEHGDQELMGIARQIADKLKCSPLAAKTVGRLLIKKPLQEHWVKILENKQWLEEKHDNDIIPALKISYDYLPFKLKKCFSSFALFPDDYNFDKSQIIGFWDSIGIIDSSRHHKKIEDIGSDYLDELLDSGFLIKGDYNFYVMHDLLHDLSRVVSLEDCAYIDCSSFEANNIPRSIRYLSISMHDHCAQNFEEEMGKLKEKIDIKNLRSLMIFGKYTSLHLVNILRDTFKEIRRLRVLSIFIYSHSVLPNNFSELIHLRYLKLSSPFYLEISLPNTVSRFYHLKFLDLEQWESGCSLPKDISRLENLCHFVVSEKIDSNVPEVGKMIFLQELKEFHVKKESVGFELQELGKLDELGGKLNIYGLENVRTKKEAKEAKLMSKRNLVELGLVWNTKQESTVDDILDSMQPHSNVRRLFIVNHGGTIGPSWLCSNSNIYMKNLETLHLESVSWANLPPIGQFYHLRELRLSKIVGISQIGPGFFGSTTEKSVSHLKAVEFNDMPELVEWVGGANWNLFSGIERIKCTNCPRLTGLLVSDWSISSIEDNTVWFPNLHDLDIDECPKLCLPPLPHTSKVSRIQMGDFSYEDRTVLRIYNPSRFAFQNLGDLEKLIARDALLLSFMDLKKLHSLRHIRVNRCEETFLRGLDNGVVLPTVQSLELGRFTPTKNSMSNLFKCFPALSSLDVTASPSDEDHEEVVLHFPPSSSLRDVTFKWCKNLILPMEEGAGFCGLSSLESVTIYKCDKLFSRWSIGGRATQTQSIINPLPPYLRKLSLSYMETLPQEALPANLTSLTSLQLVNCRNITMDGFDPRITFSLQDLRVYNERNDGWTDPYSVAADLLVAVVRTKTMPDVSFKLEALLMNLTSLKSLKIYNCLCHEQSTGLMALLTNLTSLTSLELLDCTNITIDGFDPHITFNLKNLRVYNMRHGETELYYVAADLLVVVARTKAMHISSFQLEGLTIVDNKASSIIEEIKEIQIRRKPASPSSYMPNSAVDTHTLYTPNLLYYDIYCFFMNYVHLDFQFI</sequence>
<keyword evidence="2" id="KW-0611">Plant defense</keyword>
<dbReference type="InterPro" id="IPR002182">
    <property type="entry name" value="NB-ARC"/>
</dbReference>
<dbReference type="Pfam" id="PF23559">
    <property type="entry name" value="WHD_DRP"/>
    <property type="match status" value="1"/>
</dbReference>
<dbReference type="EMBL" id="NCVQ01000002">
    <property type="protein sequence ID" value="PWZ43906.1"/>
    <property type="molecule type" value="Genomic_DNA"/>
</dbReference>
<dbReference type="InterPro" id="IPR058922">
    <property type="entry name" value="WHD_DRP"/>
</dbReference>
<dbReference type="InterPro" id="IPR056789">
    <property type="entry name" value="LRR_R13L1-DRL21"/>
</dbReference>
<reference evidence="6" key="1">
    <citation type="journal article" date="2018" name="Nat. Genet.">
        <title>Extensive intraspecific gene order and gene structural variations between Mo17 and other maize genomes.</title>
        <authorList>
            <person name="Sun S."/>
            <person name="Zhou Y."/>
            <person name="Chen J."/>
            <person name="Shi J."/>
            <person name="Zhao H."/>
            <person name="Zhao H."/>
            <person name="Song W."/>
            <person name="Zhang M."/>
            <person name="Cui Y."/>
            <person name="Dong X."/>
            <person name="Liu H."/>
            <person name="Ma X."/>
            <person name="Jiao Y."/>
            <person name="Wang B."/>
            <person name="Wei X."/>
            <person name="Stein J.C."/>
            <person name="Glaubitz J.C."/>
            <person name="Lu F."/>
            <person name="Yu G."/>
            <person name="Liang C."/>
            <person name="Fengler K."/>
            <person name="Li B."/>
            <person name="Rafalski A."/>
            <person name="Schnable P.S."/>
            <person name="Ware D.H."/>
            <person name="Buckler E.S."/>
            <person name="Lai J."/>
        </authorList>
    </citation>
    <scope>NUCLEOTIDE SEQUENCE [LARGE SCALE GENOMIC DNA]</scope>
    <source>
        <tissue evidence="6">Seedling</tissue>
    </source>
</reference>
<comment type="caution">
    <text evidence="6">The sequence shown here is derived from an EMBL/GenBank/DDBJ whole genome shotgun (WGS) entry which is preliminary data.</text>
</comment>
<dbReference type="SUPFAM" id="SSF52058">
    <property type="entry name" value="L domain-like"/>
    <property type="match status" value="2"/>
</dbReference>
<dbReference type="SUPFAM" id="SSF52540">
    <property type="entry name" value="P-loop containing nucleoside triphosphate hydrolases"/>
    <property type="match status" value="1"/>
</dbReference>
<evidence type="ECO:0000259" key="5">
    <source>
        <dbReference type="Pfam" id="PF25019"/>
    </source>
</evidence>
<dbReference type="GO" id="GO:0043531">
    <property type="term" value="F:ADP binding"/>
    <property type="evidence" value="ECO:0007669"/>
    <property type="project" value="InterPro"/>
</dbReference>
<feature type="domain" description="NB-ARC" evidence="3">
    <location>
        <begin position="235"/>
        <end position="400"/>
    </location>
</feature>
<dbReference type="GO" id="GO:0006952">
    <property type="term" value="P:defense response"/>
    <property type="evidence" value="ECO:0007669"/>
    <property type="project" value="UniProtKB-KW"/>
</dbReference>
<dbReference type="InterPro" id="IPR027417">
    <property type="entry name" value="P-loop_NTPase"/>
</dbReference>
<evidence type="ECO:0000259" key="3">
    <source>
        <dbReference type="Pfam" id="PF00931"/>
    </source>
</evidence>